<proteinExistence type="predicted"/>
<dbReference type="InParanoid" id="A0A2H3ERS5"/>
<dbReference type="STRING" id="47427.A0A2H3ERS5"/>
<dbReference type="EMBL" id="KZ293646">
    <property type="protein sequence ID" value="PBL01497.1"/>
    <property type="molecule type" value="Genomic_DNA"/>
</dbReference>
<dbReference type="OrthoDB" id="3202607at2759"/>
<gene>
    <name evidence="1" type="ORF">ARMGADRAFT_1025197</name>
</gene>
<keyword evidence="2" id="KW-1185">Reference proteome</keyword>
<evidence type="ECO:0000313" key="2">
    <source>
        <dbReference type="Proteomes" id="UP000217790"/>
    </source>
</evidence>
<organism evidence="1 2">
    <name type="scientific">Armillaria gallica</name>
    <name type="common">Bulbous honey fungus</name>
    <name type="synonym">Armillaria bulbosa</name>
    <dbReference type="NCBI Taxonomy" id="47427"/>
    <lineage>
        <taxon>Eukaryota</taxon>
        <taxon>Fungi</taxon>
        <taxon>Dikarya</taxon>
        <taxon>Basidiomycota</taxon>
        <taxon>Agaricomycotina</taxon>
        <taxon>Agaricomycetes</taxon>
        <taxon>Agaricomycetidae</taxon>
        <taxon>Agaricales</taxon>
        <taxon>Marasmiineae</taxon>
        <taxon>Physalacriaceae</taxon>
        <taxon>Armillaria</taxon>
    </lineage>
</organism>
<name>A0A2H3ERS5_ARMGA</name>
<reference evidence="2" key="1">
    <citation type="journal article" date="2017" name="Nat. Ecol. Evol.">
        <title>Genome expansion and lineage-specific genetic innovations in the forest pathogenic fungi Armillaria.</title>
        <authorList>
            <person name="Sipos G."/>
            <person name="Prasanna A.N."/>
            <person name="Walter M.C."/>
            <person name="O'Connor E."/>
            <person name="Balint B."/>
            <person name="Krizsan K."/>
            <person name="Kiss B."/>
            <person name="Hess J."/>
            <person name="Varga T."/>
            <person name="Slot J."/>
            <person name="Riley R."/>
            <person name="Boka B."/>
            <person name="Rigling D."/>
            <person name="Barry K."/>
            <person name="Lee J."/>
            <person name="Mihaltcheva S."/>
            <person name="LaButti K."/>
            <person name="Lipzen A."/>
            <person name="Waldron R."/>
            <person name="Moloney N.M."/>
            <person name="Sperisen C."/>
            <person name="Kredics L."/>
            <person name="Vagvoelgyi C."/>
            <person name="Patrignani A."/>
            <person name="Fitzpatrick D."/>
            <person name="Nagy I."/>
            <person name="Doyle S."/>
            <person name="Anderson J.B."/>
            <person name="Grigoriev I.V."/>
            <person name="Gueldener U."/>
            <person name="Muensterkoetter M."/>
            <person name="Nagy L.G."/>
        </authorList>
    </citation>
    <scope>NUCLEOTIDE SEQUENCE [LARGE SCALE GENOMIC DNA]</scope>
    <source>
        <strain evidence="2">Ar21-2</strain>
    </source>
</reference>
<dbReference type="AlphaFoldDB" id="A0A2H3ERS5"/>
<sequence length="162" mass="18200">MAWRVRPLAMRQSQSLTAPSEPQPILDTMGTCIMVLGGHLNDPRWDAFISFGGGQICPGNLKNMKNNTAVMRTLISKPFFHRMAGFSDNTFGSFFLKMYEDYATILDGLCADNPHLHRNFIECMWVAATINFGPSAYTNRHTDFLNLVLGNFNAKKGRHLVV</sequence>
<accession>A0A2H3ERS5</accession>
<protein>
    <submittedName>
        <fullName evidence="1">Uncharacterized protein</fullName>
    </submittedName>
</protein>
<evidence type="ECO:0000313" key="1">
    <source>
        <dbReference type="EMBL" id="PBL01497.1"/>
    </source>
</evidence>
<dbReference type="Proteomes" id="UP000217790">
    <property type="component" value="Unassembled WGS sequence"/>
</dbReference>